<dbReference type="PANTHER" id="PTHR21716:SF64">
    <property type="entry name" value="AI-2 TRANSPORT PROTEIN TQSA"/>
    <property type="match status" value="1"/>
</dbReference>
<dbReference type="PROSITE" id="PS51257">
    <property type="entry name" value="PROKAR_LIPOPROTEIN"/>
    <property type="match status" value="1"/>
</dbReference>
<name>A0A9X2PBF8_9HYPH</name>
<dbReference type="RefSeq" id="WP_258732675.1">
    <property type="nucleotide sequence ID" value="NZ_JANTHZ010000003.1"/>
</dbReference>
<keyword evidence="8" id="KW-1185">Reference proteome</keyword>
<feature type="transmembrane region" description="Helical" evidence="6">
    <location>
        <begin position="294"/>
        <end position="319"/>
    </location>
</feature>
<reference evidence="7" key="1">
    <citation type="submission" date="2022-08" db="EMBL/GenBank/DDBJ databases">
        <authorList>
            <person name="Li F."/>
        </authorList>
    </citation>
    <scope>NUCLEOTIDE SEQUENCE</scope>
    <source>
        <strain evidence="7">MQZ15Z-1</strain>
    </source>
</reference>
<proteinExistence type="inferred from homology"/>
<accession>A0A9X2PBF8</accession>
<evidence type="ECO:0000256" key="4">
    <source>
        <dbReference type="ARBA" id="ARBA00022989"/>
    </source>
</evidence>
<dbReference type="InterPro" id="IPR002549">
    <property type="entry name" value="AI-2E-like"/>
</dbReference>
<gene>
    <name evidence="7" type="ORF">NVS89_10615</name>
</gene>
<dbReference type="PANTHER" id="PTHR21716">
    <property type="entry name" value="TRANSMEMBRANE PROTEIN"/>
    <property type="match status" value="1"/>
</dbReference>
<evidence type="ECO:0000256" key="2">
    <source>
        <dbReference type="ARBA" id="ARBA00009773"/>
    </source>
</evidence>
<dbReference type="Proteomes" id="UP001151088">
    <property type="component" value="Unassembled WGS sequence"/>
</dbReference>
<feature type="transmembrane region" description="Helical" evidence="6">
    <location>
        <begin position="253"/>
        <end position="274"/>
    </location>
</feature>
<feature type="transmembrane region" description="Helical" evidence="6">
    <location>
        <begin position="28"/>
        <end position="45"/>
    </location>
</feature>
<evidence type="ECO:0000313" key="7">
    <source>
        <dbReference type="EMBL" id="MCS0495551.1"/>
    </source>
</evidence>
<comment type="caution">
    <text evidence="7">The sequence shown here is derived from an EMBL/GenBank/DDBJ whole genome shotgun (WGS) entry which is preliminary data.</text>
</comment>
<dbReference type="Pfam" id="PF01594">
    <property type="entry name" value="AI-2E_transport"/>
    <property type="match status" value="1"/>
</dbReference>
<keyword evidence="4 6" id="KW-1133">Transmembrane helix</keyword>
<comment type="similarity">
    <text evidence="2">Belongs to the autoinducer-2 exporter (AI-2E) (TC 2.A.86) family.</text>
</comment>
<dbReference type="GO" id="GO:0055085">
    <property type="term" value="P:transmembrane transport"/>
    <property type="evidence" value="ECO:0007669"/>
    <property type="project" value="TreeGrafter"/>
</dbReference>
<sequence>MSVRATSILLGICAAVLAGGACYFARGLIAPVAFALFVIALVWPLQARLQARMAKLPAMAVSLSVTILVIGALGYATVWGLSQTGRWLIVNAARFQAIYTETTTWLEGHGLYSAGMLADTFNVGWLIGMFQGLAGRLNAMLGFAVVTLVYVMLGLLEVDIMRAKLAGEAGEAGRRLLRASAAVAAKFRTYMMVRTVMSVLTGLFVWAVTAALGLDLAPAFGVIAFALNYIPFIGPLVATLLPTFFSLAQFGSWETAVLVFVAMNVIQFFSGSYIEPRVAGRALAMSPFLVLLSVFFWSFMWGMAGAFIGVPLVIAALTFCEEGEETRWIARLLSGREEPPASPPADAVAGPL</sequence>
<dbReference type="EMBL" id="JANTHZ010000003">
    <property type="protein sequence ID" value="MCS0495551.1"/>
    <property type="molecule type" value="Genomic_DNA"/>
</dbReference>
<keyword evidence="3 6" id="KW-0812">Transmembrane</keyword>
<dbReference type="GO" id="GO:0016020">
    <property type="term" value="C:membrane"/>
    <property type="evidence" value="ECO:0007669"/>
    <property type="project" value="UniProtKB-SubCell"/>
</dbReference>
<evidence type="ECO:0000256" key="1">
    <source>
        <dbReference type="ARBA" id="ARBA00004141"/>
    </source>
</evidence>
<comment type="subcellular location">
    <subcellularLocation>
        <location evidence="1">Membrane</location>
        <topology evidence="1">Multi-pass membrane protein</topology>
    </subcellularLocation>
</comment>
<organism evidence="7 8">
    <name type="scientific">Ancylobacter mangrovi</name>
    <dbReference type="NCBI Taxonomy" id="2972472"/>
    <lineage>
        <taxon>Bacteria</taxon>
        <taxon>Pseudomonadati</taxon>
        <taxon>Pseudomonadota</taxon>
        <taxon>Alphaproteobacteria</taxon>
        <taxon>Hyphomicrobiales</taxon>
        <taxon>Xanthobacteraceae</taxon>
        <taxon>Ancylobacter</taxon>
    </lineage>
</organism>
<evidence type="ECO:0000256" key="3">
    <source>
        <dbReference type="ARBA" id="ARBA00022692"/>
    </source>
</evidence>
<feature type="transmembrane region" description="Helical" evidence="6">
    <location>
        <begin position="196"/>
        <end position="214"/>
    </location>
</feature>
<feature type="transmembrane region" description="Helical" evidence="6">
    <location>
        <begin position="137"/>
        <end position="156"/>
    </location>
</feature>
<feature type="transmembrane region" description="Helical" evidence="6">
    <location>
        <begin position="220"/>
        <end position="241"/>
    </location>
</feature>
<feature type="transmembrane region" description="Helical" evidence="6">
    <location>
        <begin position="57"/>
        <end position="78"/>
    </location>
</feature>
<evidence type="ECO:0000313" key="8">
    <source>
        <dbReference type="Proteomes" id="UP001151088"/>
    </source>
</evidence>
<keyword evidence="5 6" id="KW-0472">Membrane</keyword>
<evidence type="ECO:0000256" key="5">
    <source>
        <dbReference type="ARBA" id="ARBA00023136"/>
    </source>
</evidence>
<dbReference type="AlphaFoldDB" id="A0A9X2PBF8"/>
<protein>
    <submittedName>
        <fullName evidence="7">AI-2E family transporter</fullName>
    </submittedName>
</protein>
<evidence type="ECO:0000256" key="6">
    <source>
        <dbReference type="SAM" id="Phobius"/>
    </source>
</evidence>